<dbReference type="CDD" id="cd00130">
    <property type="entry name" value="PAS"/>
    <property type="match status" value="2"/>
</dbReference>
<keyword evidence="3" id="KW-0600">Photoreceptor protein</keyword>
<evidence type="ECO:0000259" key="17">
    <source>
        <dbReference type="PROSITE" id="PS50112"/>
    </source>
</evidence>
<keyword evidence="15" id="KW-0675">Receptor</keyword>
<organism evidence="19 20">
    <name type="scientific">Siccirubricoccus soli</name>
    <dbReference type="NCBI Taxonomy" id="2899147"/>
    <lineage>
        <taxon>Bacteria</taxon>
        <taxon>Pseudomonadati</taxon>
        <taxon>Pseudomonadota</taxon>
        <taxon>Alphaproteobacteria</taxon>
        <taxon>Acetobacterales</taxon>
        <taxon>Roseomonadaceae</taxon>
        <taxon>Siccirubricoccus</taxon>
    </lineage>
</organism>
<evidence type="ECO:0000256" key="1">
    <source>
        <dbReference type="ARBA" id="ARBA00000085"/>
    </source>
</evidence>
<keyword evidence="7" id="KW-0288">FMN</keyword>
<reference evidence="19 20" key="1">
    <citation type="submission" date="2021-12" db="EMBL/GenBank/DDBJ databases">
        <title>Siccirubricoccus leaddurans sp. nov., a high concentration Zn2+ tolerance bacterium.</title>
        <authorList>
            <person name="Cao Y."/>
        </authorList>
    </citation>
    <scope>NUCLEOTIDE SEQUENCE [LARGE SCALE GENOMIC DNA]</scope>
    <source>
        <strain evidence="19 20">KC 17139</strain>
    </source>
</reference>
<evidence type="ECO:0000256" key="11">
    <source>
        <dbReference type="ARBA" id="ARBA00022777"/>
    </source>
</evidence>
<evidence type="ECO:0000256" key="10">
    <source>
        <dbReference type="ARBA" id="ARBA00022741"/>
    </source>
</evidence>
<gene>
    <name evidence="19" type="ORF">JYK14_17075</name>
</gene>
<keyword evidence="10" id="KW-0547">Nucleotide-binding</keyword>
<evidence type="ECO:0000256" key="9">
    <source>
        <dbReference type="ARBA" id="ARBA00022737"/>
    </source>
</evidence>
<sequence length="622" mass="66897">MGNVGLVGATENENSAAARVRQDLAAAEAANDALRRANAELALSRAALAAREQQLRLALDAARMATWEWQAEGGRLTGSAGREALYGRPPGSLDSFAAVLEAVHPADRPAVAAAIRRATARGPEEERFDAVEFRVLGADGALRWLRGQGRVTQRHKETGRPFRAAGITFDITERKRAEQAQREAEERYRVLFESAPFGVIVLDSATLSILDVNTRACEEFGYARGEFLRLNIADVDALGDAAAIRRRAKAHAVRSGTQEFEAQHRLKSGALRDVLVRVQGIRLGEREVAYSAHFDITGRKAAEAHLARLAAILEATPDLVAISDARTGRAVYLNTAYRRLLGLGENTPPEAVQLLACHPRAVARRLMEEAMPVAAQEGAWTGEGAVLAADGREVPVSLVVLAHRDGGEVANYSAIMRDLSELKRAEEERALLARELDHRAKNTLAVVQAALRLTPKTDVASFARAVEGRVMALARAHTLLARGRWTGASLAALVAAEMAPFAHGRLRTGGPELRLAPTAAQAVSMALHELATNATKYGALSVPDGQLGIGWWQDVPAGTLHLRWSETGGPPVAGPPAQRGFGSRVLEATMRDQLGGTVERHWHHEGLVCDIALPLDRALARG</sequence>
<keyword evidence="11" id="KW-0418">Kinase</keyword>
<dbReference type="PROSITE" id="PS50113">
    <property type="entry name" value="PAC"/>
    <property type="match status" value="2"/>
</dbReference>
<evidence type="ECO:0000256" key="14">
    <source>
        <dbReference type="ARBA" id="ARBA00023026"/>
    </source>
</evidence>
<feature type="domain" description="PAS" evidence="17">
    <location>
        <begin position="51"/>
        <end position="122"/>
    </location>
</feature>
<evidence type="ECO:0000256" key="15">
    <source>
        <dbReference type="ARBA" id="ARBA00023170"/>
    </source>
</evidence>
<dbReference type="Gene3D" id="3.30.565.10">
    <property type="entry name" value="Histidine kinase-like ATPase, C-terminal domain"/>
    <property type="match status" value="1"/>
</dbReference>
<keyword evidence="9" id="KW-0677">Repeat</keyword>
<keyword evidence="12" id="KW-0067">ATP-binding</keyword>
<name>A0ABT1D7G2_9PROT</name>
<evidence type="ECO:0000256" key="12">
    <source>
        <dbReference type="ARBA" id="ARBA00022840"/>
    </source>
</evidence>
<dbReference type="Pfam" id="PF08447">
    <property type="entry name" value="PAS_3"/>
    <property type="match status" value="1"/>
</dbReference>
<evidence type="ECO:0000256" key="2">
    <source>
        <dbReference type="ARBA" id="ARBA00012438"/>
    </source>
</evidence>
<dbReference type="PANTHER" id="PTHR41523">
    <property type="entry name" value="TWO-COMPONENT SYSTEM SENSOR PROTEIN"/>
    <property type="match status" value="1"/>
</dbReference>
<evidence type="ECO:0000313" key="19">
    <source>
        <dbReference type="EMBL" id="MCO6417863.1"/>
    </source>
</evidence>
<dbReference type="SUPFAM" id="SSF55785">
    <property type="entry name" value="PYP-like sensor domain (PAS domain)"/>
    <property type="match status" value="3"/>
</dbReference>
<dbReference type="SMART" id="SM00086">
    <property type="entry name" value="PAC"/>
    <property type="match status" value="3"/>
</dbReference>
<feature type="domain" description="PAS" evidence="17">
    <location>
        <begin position="305"/>
        <end position="343"/>
    </location>
</feature>
<feature type="coiled-coil region" evidence="16">
    <location>
        <begin position="17"/>
        <end position="47"/>
    </location>
</feature>
<dbReference type="InterPro" id="IPR011102">
    <property type="entry name" value="Sig_transdc_His_kinase_HWE"/>
</dbReference>
<dbReference type="Pfam" id="PF08448">
    <property type="entry name" value="PAS_4"/>
    <property type="match status" value="1"/>
</dbReference>
<dbReference type="Proteomes" id="UP001523392">
    <property type="component" value="Unassembled WGS sequence"/>
</dbReference>
<feature type="domain" description="PAC" evidence="18">
    <location>
        <begin position="380"/>
        <end position="431"/>
    </location>
</feature>
<dbReference type="InterPro" id="IPR013656">
    <property type="entry name" value="PAS_4"/>
</dbReference>
<evidence type="ECO:0000313" key="20">
    <source>
        <dbReference type="Proteomes" id="UP001523392"/>
    </source>
</evidence>
<evidence type="ECO:0000259" key="18">
    <source>
        <dbReference type="PROSITE" id="PS50113"/>
    </source>
</evidence>
<dbReference type="Gene3D" id="2.10.70.100">
    <property type="match status" value="1"/>
</dbReference>
<dbReference type="SMART" id="SM00911">
    <property type="entry name" value="HWE_HK"/>
    <property type="match status" value="1"/>
</dbReference>
<keyword evidence="14" id="KW-0843">Virulence</keyword>
<keyword evidence="13" id="KW-0157">Chromophore</keyword>
<dbReference type="EC" id="2.7.13.3" evidence="2"/>
<dbReference type="InterPro" id="IPR001610">
    <property type="entry name" value="PAC"/>
</dbReference>
<dbReference type="PANTHER" id="PTHR41523:SF8">
    <property type="entry name" value="ETHYLENE RESPONSE SENSOR PROTEIN"/>
    <property type="match status" value="1"/>
</dbReference>
<evidence type="ECO:0000256" key="13">
    <source>
        <dbReference type="ARBA" id="ARBA00022991"/>
    </source>
</evidence>
<evidence type="ECO:0000256" key="6">
    <source>
        <dbReference type="ARBA" id="ARBA00022630"/>
    </source>
</evidence>
<feature type="coiled-coil region" evidence="16">
    <location>
        <begin position="415"/>
        <end position="442"/>
    </location>
</feature>
<keyword evidence="6" id="KW-0285">Flavoprotein</keyword>
<keyword evidence="8" id="KW-0808">Transferase</keyword>
<dbReference type="InterPro" id="IPR035965">
    <property type="entry name" value="PAS-like_dom_sf"/>
</dbReference>
<dbReference type="RefSeq" id="WP_252954498.1">
    <property type="nucleotide sequence ID" value="NZ_JAFIRR010000107.1"/>
</dbReference>
<dbReference type="Gene3D" id="3.30.450.20">
    <property type="entry name" value="PAS domain"/>
    <property type="match status" value="3"/>
</dbReference>
<evidence type="ECO:0000256" key="3">
    <source>
        <dbReference type="ARBA" id="ARBA00022543"/>
    </source>
</evidence>
<accession>A0ABT1D7G2</accession>
<evidence type="ECO:0000256" key="5">
    <source>
        <dbReference type="ARBA" id="ARBA00022606"/>
    </source>
</evidence>
<keyword evidence="5" id="KW-0716">Sensory transduction</keyword>
<comment type="caution">
    <text evidence="19">The sequence shown here is derived from an EMBL/GenBank/DDBJ whole genome shotgun (WGS) entry which is preliminary data.</text>
</comment>
<comment type="catalytic activity">
    <reaction evidence="1">
        <text>ATP + protein L-histidine = ADP + protein N-phospho-L-histidine.</text>
        <dbReference type="EC" id="2.7.13.3"/>
    </reaction>
</comment>
<evidence type="ECO:0000256" key="8">
    <source>
        <dbReference type="ARBA" id="ARBA00022679"/>
    </source>
</evidence>
<keyword evidence="20" id="KW-1185">Reference proteome</keyword>
<protein>
    <recommendedName>
        <fullName evidence="2">histidine kinase</fullName>
        <ecNumber evidence="2">2.7.13.3</ecNumber>
    </recommendedName>
</protein>
<dbReference type="Pfam" id="PF13188">
    <property type="entry name" value="PAS_8"/>
    <property type="match status" value="1"/>
</dbReference>
<dbReference type="NCBIfam" id="TIGR00229">
    <property type="entry name" value="sensory_box"/>
    <property type="match status" value="3"/>
</dbReference>
<evidence type="ECO:0000256" key="7">
    <source>
        <dbReference type="ARBA" id="ARBA00022643"/>
    </source>
</evidence>
<evidence type="ECO:0000256" key="4">
    <source>
        <dbReference type="ARBA" id="ARBA00022553"/>
    </source>
</evidence>
<dbReference type="InterPro" id="IPR000700">
    <property type="entry name" value="PAS-assoc_C"/>
</dbReference>
<dbReference type="Pfam" id="PF07536">
    <property type="entry name" value="HWE_HK"/>
    <property type="match status" value="1"/>
</dbReference>
<dbReference type="SMART" id="SM00091">
    <property type="entry name" value="PAS"/>
    <property type="match status" value="3"/>
</dbReference>
<feature type="domain" description="PAS" evidence="17">
    <location>
        <begin position="184"/>
        <end position="228"/>
    </location>
</feature>
<dbReference type="PROSITE" id="PS50112">
    <property type="entry name" value="PAS"/>
    <property type="match status" value="3"/>
</dbReference>
<keyword evidence="4" id="KW-0597">Phosphoprotein</keyword>
<proteinExistence type="predicted"/>
<dbReference type="InterPro" id="IPR000014">
    <property type="entry name" value="PAS"/>
</dbReference>
<dbReference type="EMBL" id="JAFIRR010000107">
    <property type="protein sequence ID" value="MCO6417863.1"/>
    <property type="molecule type" value="Genomic_DNA"/>
</dbReference>
<dbReference type="InterPro" id="IPR013655">
    <property type="entry name" value="PAS_fold_3"/>
</dbReference>
<dbReference type="InterPro" id="IPR036890">
    <property type="entry name" value="HATPase_C_sf"/>
</dbReference>
<evidence type="ECO:0000256" key="16">
    <source>
        <dbReference type="SAM" id="Coils"/>
    </source>
</evidence>
<keyword evidence="16" id="KW-0175">Coiled coil</keyword>
<feature type="domain" description="PAC" evidence="18">
    <location>
        <begin position="129"/>
        <end position="183"/>
    </location>
</feature>